<sequence length="306" mass="32535">MTESLDDTQPDTDATGILSDTDATDILSGTDADTFAIPSLVNLRDIGGCPSAHGGVVRTGVVFRSTDLSRVTDTDLETLDALGVTTVFDLRTLAEQERRPDRLPAGARHVGLDVLADRENGSIAAALPEIVADPAAAAEAFGDGRAAQYLRESYRDFVRLPSAVASYRTFAEGVAHGGVPALVHCSAGKDRTGWAAASLLLFAGAGEDAVFADYLRTNDMLLPQLEPLFARFRDLGGDPEILKPMLGVQREYLEVAVDEALSRYGTIDEYFAAGLGLDDDTLQALRTRLVDSERTDAASTGSRITA</sequence>
<keyword evidence="2" id="KW-1185">Reference proteome</keyword>
<accession>A0ACD4DD15</accession>
<protein>
    <submittedName>
        <fullName evidence="1">Tyrosine-protein phosphatase</fullName>
    </submittedName>
</protein>
<reference evidence="1" key="1">
    <citation type="submission" date="2022-10" db="EMBL/GenBank/DDBJ databases">
        <title>Rhodococcus ferula Z13 complete genome.</title>
        <authorList>
            <person name="Long X."/>
            <person name="Zang M."/>
        </authorList>
    </citation>
    <scope>NUCLEOTIDE SEQUENCE</scope>
    <source>
        <strain evidence="1">Z13</strain>
    </source>
</reference>
<name>A0ACD4DD15_9NOCA</name>
<dbReference type="EMBL" id="CP107551">
    <property type="protein sequence ID" value="UYP17869.1"/>
    <property type="molecule type" value="Genomic_DNA"/>
</dbReference>
<evidence type="ECO:0000313" key="2">
    <source>
        <dbReference type="Proteomes" id="UP001156484"/>
    </source>
</evidence>
<gene>
    <name evidence="1" type="ORF">OED52_14480</name>
</gene>
<dbReference type="Proteomes" id="UP001156484">
    <property type="component" value="Chromosome"/>
</dbReference>
<proteinExistence type="predicted"/>
<evidence type="ECO:0000313" key="1">
    <source>
        <dbReference type="EMBL" id="UYP17869.1"/>
    </source>
</evidence>
<organism evidence="1 2">
    <name type="scientific">Rhodococcus sacchari</name>
    <dbReference type="NCBI Taxonomy" id="2962047"/>
    <lineage>
        <taxon>Bacteria</taxon>
        <taxon>Bacillati</taxon>
        <taxon>Actinomycetota</taxon>
        <taxon>Actinomycetes</taxon>
        <taxon>Mycobacteriales</taxon>
        <taxon>Nocardiaceae</taxon>
        <taxon>Rhodococcus</taxon>
    </lineage>
</organism>